<evidence type="ECO:0000313" key="2">
    <source>
        <dbReference type="Proteomes" id="UP000767238"/>
    </source>
</evidence>
<dbReference type="AlphaFoldDB" id="A0A9P8GER2"/>
<reference evidence="1" key="2">
    <citation type="submission" date="2021-08" db="EMBL/GenBank/DDBJ databases">
        <authorList>
            <person name="Gostincar C."/>
            <person name="Sun X."/>
            <person name="Song Z."/>
            <person name="Gunde-Cimerman N."/>
        </authorList>
    </citation>
    <scope>NUCLEOTIDE SEQUENCE</scope>
    <source>
        <strain evidence="1">EXF-8016</strain>
    </source>
</reference>
<dbReference type="Proteomes" id="UP000767238">
    <property type="component" value="Unassembled WGS sequence"/>
</dbReference>
<dbReference type="EMBL" id="JAHFYH010000039">
    <property type="protein sequence ID" value="KAH0220205.1"/>
    <property type="molecule type" value="Genomic_DNA"/>
</dbReference>
<organism evidence="1 2">
    <name type="scientific">Aureobasidium melanogenum</name>
    <name type="common">Aureobasidium pullulans var. melanogenum</name>
    <dbReference type="NCBI Taxonomy" id="46634"/>
    <lineage>
        <taxon>Eukaryota</taxon>
        <taxon>Fungi</taxon>
        <taxon>Dikarya</taxon>
        <taxon>Ascomycota</taxon>
        <taxon>Pezizomycotina</taxon>
        <taxon>Dothideomycetes</taxon>
        <taxon>Dothideomycetidae</taxon>
        <taxon>Dothideales</taxon>
        <taxon>Saccotheciaceae</taxon>
        <taxon>Aureobasidium</taxon>
    </lineage>
</organism>
<evidence type="ECO:0000313" key="1">
    <source>
        <dbReference type="EMBL" id="KAH0220205.1"/>
    </source>
</evidence>
<feature type="non-terminal residue" evidence="1">
    <location>
        <position position="182"/>
    </location>
</feature>
<name>A0A9P8GER2_AURME</name>
<proteinExistence type="predicted"/>
<gene>
    <name evidence="1" type="ORF">KCV03_g5714</name>
</gene>
<protein>
    <submittedName>
        <fullName evidence="1">Uncharacterized protein</fullName>
    </submittedName>
</protein>
<reference evidence="1" key="1">
    <citation type="journal article" date="2021" name="J Fungi (Basel)">
        <title>Virulence traits and population genomics of the black yeast Aureobasidium melanogenum.</title>
        <authorList>
            <person name="Cernosa A."/>
            <person name="Sun X."/>
            <person name="Gostincar C."/>
            <person name="Fang C."/>
            <person name="Gunde-Cimerman N."/>
            <person name="Song Z."/>
        </authorList>
    </citation>
    <scope>NUCLEOTIDE SEQUENCE</scope>
    <source>
        <strain evidence="1">EXF-8016</strain>
    </source>
</reference>
<dbReference type="OrthoDB" id="4364733at2759"/>
<comment type="caution">
    <text evidence="1">The sequence shown here is derived from an EMBL/GenBank/DDBJ whole genome shotgun (WGS) entry which is preliminary data.</text>
</comment>
<sequence length="182" mass="20487">MASTNRCTIATGSISPAGSTSSHARIEGLFFEANIEKVDYYINKRWANLNDTEKYDKAPAAATLVNLEIAKIKESATYESDCETKINAVLALCDIGTTIMKGGDCIGDEVRTRVGHEEFLVNTMSDIVNSMSHFEIRAFRDDIVALEDFNMKRRIYRVFDGFRDVYDLIENELMTTLVPTYD</sequence>
<accession>A0A9P8GER2</accession>